<feature type="domain" description="Glycosyltransferase 2-like" evidence="1">
    <location>
        <begin position="5"/>
        <end position="48"/>
    </location>
</feature>
<gene>
    <name evidence="2" type="ORF">HYX28_01065</name>
</gene>
<sequence>MPKISAIIHTHNDALRIGRALDSLRGCDEVIIVDHGSEDHTRNIARKHGATVKKSLPGVEPGAYMMDARFDWIFCLSPHEALSESLEASLLEFRERPADEEKGTAYNVTLREERGSDWRPLAPETRLANRSCLNWTSEFPPNIAGAPTLTGELLRFEEPRRIKSA</sequence>
<dbReference type="EMBL" id="JACPNR010000004">
    <property type="protein sequence ID" value="MBI2677351.1"/>
    <property type="molecule type" value="Genomic_DNA"/>
</dbReference>
<dbReference type="AlphaFoldDB" id="A0A932A624"/>
<dbReference type="Pfam" id="PF00535">
    <property type="entry name" value="Glycos_transf_2"/>
    <property type="match status" value="1"/>
</dbReference>
<evidence type="ECO:0000313" key="2">
    <source>
        <dbReference type="EMBL" id="MBI2677351.1"/>
    </source>
</evidence>
<evidence type="ECO:0000313" key="3">
    <source>
        <dbReference type="Proteomes" id="UP000779809"/>
    </source>
</evidence>
<evidence type="ECO:0000259" key="1">
    <source>
        <dbReference type="Pfam" id="PF00535"/>
    </source>
</evidence>
<proteinExistence type="predicted"/>
<comment type="caution">
    <text evidence="2">The sequence shown here is derived from an EMBL/GenBank/DDBJ whole genome shotgun (WGS) entry which is preliminary data.</text>
</comment>
<dbReference type="Gene3D" id="3.90.550.10">
    <property type="entry name" value="Spore Coat Polysaccharide Biosynthesis Protein SpsA, Chain A"/>
    <property type="match status" value="1"/>
</dbReference>
<accession>A0A932A624</accession>
<dbReference type="InterPro" id="IPR029044">
    <property type="entry name" value="Nucleotide-diphossugar_trans"/>
</dbReference>
<organism evidence="2 3">
    <name type="scientific">Candidatus Korobacter versatilis</name>
    <dbReference type="NCBI Taxonomy" id="658062"/>
    <lineage>
        <taxon>Bacteria</taxon>
        <taxon>Pseudomonadati</taxon>
        <taxon>Acidobacteriota</taxon>
        <taxon>Terriglobia</taxon>
        <taxon>Terriglobales</taxon>
        <taxon>Candidatus Korobacteraceae</taxon>
        <taxon>Candidatus Korobacter</taxon>
    </lineage>
</organism>
<reference evidence="2" key="1">
    <citation type="submission" date="2020-07" db="EMBL/GenBank/DDBJ databases">
        <title>Huge and variable diversity of episymbiotic CPR bacteria and DPANN archaea in groundwater ecosystems.</title>
        <authorList>
            <person name="He C.Y."/>
            <person name="Keren R."/>
            <person name="Whittaker M."/>
            <person name="Farag I.F."/>
            <person name="Doudna J."/>
            <person name="Cate J.H.D."/>
            <person name="Banfield J.F."/>
        </authorList>
    </citation>
    <scope>NUCLEOTIDE SEQUENCE</scope>
    <source>
        <strain evidence="2">NC_groundwater_580_Pr5_B-0.1um_64_19</strain>
    </source>
</reference>
<protein>
    <submittedName>
        <fullName evidence="2">Glycosyltransferase</fullName>
    </submittedName>
</protein>
<dbReference type="InterPro" id="IPR001173">
    <property type="entry name" value="Glyco_trans_2-like"/>
</dbReference>
<name>A0A932A624_9BACT</name>
<dbReference type="Proteomes" id="UP000779809">
    <property type="component" value="Unassembled WGS sequence"/>
</dbReference>
<dbReference type="SUPFAM" id="SSF53448">
    <property type="entry name" value="Nucleotide-diphospho-sugar transferases"/>
    <property type="match status" value="1"/>
</dbReference>